<evidence type="ECO:0000313" key="9">
    <source>
        <dbReference type="Proteomes" id="UP000837857"/>
    </source>
</evidence>
<name>A0ABN8HUM3_9NEOP</name>
<accession>A0ABN8HUM3</accession>
<keyword evidence="4 7" id="KW-1133">Transmembrane helix</keyword>
<evidence type="ECO:0008006" key="10">
    <source>
        <dbReference type="Google" id="ProtNLM"/>
    </source>
</evidence>
<reference evidence="8" key="1">
    <citation type="submission" date="2022-03" db="EMBL/GenBank/DDBJ databases">
        <authorList>
            <person name="Martin H S."/>
        </authorList>
    </citation>
    <scope>NUCLEOTIDE SEQUENCE</scope>
</reference>
<evidence type="ECO:0000256" key="2">
    <source>
        <dbReference type="ARBA" id="ARBA00009583"/>
    </source>
</evidence>
<evidence type="ECO:0000256" key="4">
    <source>
        <dbReference type="ARBA" id="ARBA00022989"/>
    </source>
</evidence>
<proteinExistence type="inferred from homology"/>
<dbReference type="Proteomes" id="UP000837857">
    <property type="component" value="Chromosome 13"/>
</dbReference>
<evidence type="ECO:0000256" key="3">
    <source>
        <dbReference type="ARBA" id="ARBA00022692"/>
    </source>
</evidence>
<comment type="subcellular location">
    <subcellularLocation>
        <location evidence="1">Membrane</location>
        <topology evidence="1">Multi-pass membrane protein</topology>
    </subcellularLocation>
</comment>
<organism evidence="8 9">
    <name type="scientific">Iphiclides podalirius</name>
    <name type="common">scarce swallowtail</name>
    <dbReference type="NCBI Taxonomy" id="110791"/>
    <lineage>
        <taxon>Eukaryota</taxon>
        <taxon>Metazoa</taxon>
        <taxon>Ecdysozoa</taxon>
        <taxon>Arthropoda</taxon>
        <taxon>Hexapoda</taxon>
        <taxon>Insecta</taxon>
        <taxon>Pterygota</taxon>
        <taxon>Neoptera</taxon>
        <taxon>Endopterygota</taxon>
        <taxon>Lepidoptera</taxon>
        <taxon>Glossata</taxon>
        <taxon>Ditrysia</taxon>
        <taxon>Papilionoidea</taxon>
        <taxon>Papilionidae</taxon>
        <taxon>Papilioninae</taxon>
        <taxon>Iphiclides</taxon>
    </lineage>
</organism>
<evidence type="ECO:0000256" key="6">
    <source>
        <dbReference type="SAM" id="MobiDB-lite"/>
    </source>
</evidence>
<keyword evidence="9" id="KW-1185">Reference proteome</keyword>
<dbReference type="InterPro" id="IPR026767">
    <property type="entry name" value="Tmem151"/>
</dbReference>
<sequence>MGGRARVMRNKDNHSENITKNYLWRNGIRKGALRSDAESYVFPWLRDAAVSTLPALRSAACAQYEGMTTQDRANIFTDDDEDLRPRQQSIGGVLRREGNWKCFMLTLMIAGCLGSVAWCNTAEIDRELIDLNTFPIKRTVRESPCDVGYAYIPIAFVLLLYLVYLVECYHSTARIQLARRVDVTAVSARVHAMRSATPRVWWKAICYHYVRRKRQVTRYRNGDAYTTTQVYYERVNTHSASTSFAHACCGQRDASRNLVLDSRTPITKVRFSKGFAFANIEAASEFEDQRSRFFAEHERFDDFMEMREGLDLIGVSSFKEYMVAYREADRCPWYSSQILFWTLSCLLLSWPLRIVIECNTAYVHYTITKIFGTNYELDPSRQLDLDTHLSDTLPPVTANNYAWALADEQSAVLCSAPRPPRTLPLSHASTVDSLELFAAIRGNCALVPSYSEAMRIDAALREDPAENTPSSGVLIDIDSEQRQNRTTIKAASFDEPPHRPKVAIASTHSSSNIAGNARSYDIKQQNRRSWAGVLTTARSARQILEDLTNNAPANYQLMSEQQVRRNGENTLYYSRELSPTCSRDPFGGRAQTTPTDEPPPYEEALKLPALRRITRSITGTDLAGPRRAFLRDVIANRRSCLDGVGVLSGTRVVRLPHCESGEETPL</sequence>
<protein>
    <recommendedName>
        <fullName evidence="10">Transmembrane protein 151B</fullName>
    </recommendedName>
</protein>
<evidence type="ECO:0000256" key="1">
    <source>
        <dbReference type="ARBA" id="ARBA00004141"/>
    </source>
</evidence>
<comment type="similarity">
    <text evidence="2">Belongs to the TMEM151 family.</text>
</comment>
<evidence type="ECO:0000256" key="7">
    <source>
        <dbReference type="SAM" id="Phobius"/>
    </source>
</evidence>
<dbReference type="Pfam" id="PF14857">
    <property type="entry name" value="TMEM151"/>
    <property type="match status" value="1"/>
</dbReference>
<dbReference type="PANTHER" id="PTHR31893">
    <property type="entry name" value="TRANSMEMBRANE PROTEIN 151 HOMOLOG"/>
    <property type="match status" value="1"/>
</dbReference>
<dbReference type="EMBL" id="OW152825">
    <property type="protein sequence ID" value="CAH2041549.1"/>
    <property type="molecule type" value="Genomic_DNA"/>
</dbReference>
<feature type="transmembrane region" description="Helical" evidence="7">
    <location>
        <begin position="147"/>
        <end position="166"/>
    </location>
</feature>
<keyword evidence="5 7" id="KW-0472">Membrane</keyword>
<feature type="non-terminal residue" evidence="8">
    <location>
        <position position="666"/>
    </location>
</feature>
<evidence type="ECO:0000313" key="8">
    <source>
        <dbReference type="EMBL" id="CAH2041549.1"/>
    </source>
</evidence>
<dbReference type="PANTHER" id="PTHR31893:SF5">
    <property type="entry name" value="TRANSMEMBRANE PROTEIN 151 HOMOLOG"/>
    <property type="match status" value="1"/>
</dbReference>
<evidence type="ECO:0000256" key="5">
    <source>
        <dbReference type="ARBA" id="ARBA00023136"/>
    </source>
</evidence>
<gene>
    <name evidence="8" type="ORF">IPOD504_LOCUS3238</name>
</gene>
<feature type="region of interest" description="Disordered" evidence="6">
    <location>
        <begin position="582"/>
        <end position="602"/>
    </location>
</feature>
<keyword evidence="3 7" id="KW-0812">Transmembrane</keyword>